<evidence type="ECO:0000313" key="3">
    <source>
        <dbReference type="EMBL" id="KAL2798102.1"/>
    </source>
</evidence>
<accession>A0ABR4GGD0</accession>
<feature type="region of interest" description="Disordered" evidence="1">
    <location>
        <begin position="278"/>
        <end position="300"/>
    </location>
</feature>
<dbReference type="Pfam" id="PF14420">
    <property type="entry name" value="Clr5"/>
    <property type="match status" value="1"/>
</dbReference>
<keyword evidence="4" id="KW-1185">Reference proteome</keyword>
<feature type="domain" description="Clr5" evidence="2">
    <location>
        <begin position="37"/>
        <end position="89"/>
    </location>
</feature>
<gene>
    <name evidence="3" type="ORF">BJX66DRAFT_64106</name>
</gene>
<feature type="compositionally biased region" description="Basic and acidic residues" evidence="1">
    <location>
        <begin position="142"/>
        <end position="158"/>
    </location>
</feature>
<evidence type="ECO:0000259" key="2">
    <source>
        <dbReference type="Pfam" id="PF14420"/>
    </source>
</evidence>
<dbReference type="Proteomes" id="UP001610563">
    <property type="component" value="Unassembled WGS sequence"/>
</dbReference>
<proteinExistence type="predicted"/>
<dbReference type="PANTHER" id="PTHR38788:SF3">
    <property type="entry name" value="CLR5 DOMAIN-CONTAINING PROTEIN"/>
    <property type="match status" value="1"/>
</dbReference>
<dbReference type="PANTHER" id="PTHR38788">
    <property type="entry name" value="CLR5 DOMAIN-CONTAINING PROTEIN"/>
    <property type="match status" value="1"/>
</dbReference>
<feature type="region of interest" description="Disordered" evidence="1">
    <location>
        <begin position="133"/>
        <end position="209"/>
    </location>
</feature>
<dbReference type="InterPro" id="IPR025676">
    <property type="entry name" value="Clr5_dom"/>
</dbReference>
<protein>
    <submittedName>
        <fullName evidence="3">Clr5 domain-containing protein</fullName>
    </submittedName>
</protein>
<organism evidence="3 4">
    <name type="scientific">Aspergillus keveii</name>
    <dbReference type="NCBI Taxonomy" id="714993"/>
    <lineage>
        <taxon>Eukaryota</taxon>
        <taxon>Fungi</taxon>
        <taxon>Dikarya</taxon>
        <taxon>Ascomycota</taxon>
        <taxon>Pezizomycotina</taxon>
        <taxon>Eurotiomycetes</taxon>
        <taxon>Eurotiomycetidae</taxon>
        <taxon>Eurotiales</taxon>
        <taxon>Aspergillaceae</taxon>
        <taxon>Aspergillus</taxon>
        <taxon>Aspergillus subgen. Nidulantes</taxon>
    </lineage>
</organism>
<evidence type="ECO:0000313" key="4">
    <source>
        <dbReference type="Proteomes" id="UP001610563"/>
    </source>
</evidence>
<sequence>MMEGSIPSSSSLSTPTPTPTTTSSSPAAPSVFRPRRSEDWNKYRATIETLYRDDQLKLRDVKRIMERDHKFVASEKQYKDRLAAWNIRKNIKAKEVNVMIRKQAKRAARGKQTVFRVAGQKVDTKRIARFQRRYQNGTSWDAGHETPGRPVESHRESPEPATPSDMSYYTPEPDERATTLSPHPESHPHHSENSVAFLSGGRASQGTPVNRRNRAVETLDPIHDPEQDDTNSMTLSPSNTSTYANQFPDERYSVTEEGALSRFQRRLMELDQRFEKDTAHLFPLEEPTTYSSKPDNNFLS</sequence>
<dbReference type="EMBL" id="JBFTWV010000015">
    <property type="protein sequence ID" value="KAL2798102.1"/>
    <property type="molecule type" value="Genomic_DNA"/>
</dbReference>
<feature type="region of interest" description="Disordered" evidence="1">
    <location>
        <begin position="1"/>
        <end position="35"/>
    </location>
</feature>
<comment type="caution">
    <text evidence="3">The sequence shown here is derived from an EMBL/GenBank/DDBJ whole genome shotgun (WGS) entry which is preliminary data.</text>
</comment>
<feature type="compositionally biased region" description="Polar residues" evidence="1">
    <location>
        <begin position="288"/>
        <end position="300"/>
    </location>
</feature>
<reference evidence="3 4" key="1">
    <citation type="submission" date="2024-07" db="EMBL/GenBank/DDBJ databases">
        <title>Section-level genome sequencing and comparative genomics of Aspergillus sections Usti and Cavernicolus.</title>
        <authorList>
            <consortium name="Lawrence Berkeley National Laboratory"/>
            <person name="Nybo J.L."/>
            <person name="Vesth T.C."/>
            <person name="Theobald S."/>
            <person name="Frisvad J.C."/>
            <person name="Larsen T.O."/>
            <person name="Kjaerboelling I."/>
            <person name="Rothschild-Mancinelli K."/>
            <person name="Lyhne E.K."/>
            <person name="Kogle M.E."/>
            <person name="Barry K."/>
            <person name="Clum A."/>
            <person name="Na H."/>
            <person name="Ledsgaard L."/>
            <person name="Lin J."/>
            <person name="Lipzen A."/>
            <person name="Kuo A."/>
            <person name="Riley R."/>
            <person name="Mondo S."/>
            <person name="Labutti K."/>
            <person name="Haridas S."/>
            <person name="Pangalinan J."/>
            <person name="Salamov A.A."/>
            <person name="Simmons B.A."/>
            <person name="Magnuson J.K."/>
            <person name="Chen J."/>
            <person name="Drula E."/>
            <person name="Henrissat B."/>
            <person name="Wiebenga A."/>
            <person name="Lubbers R.J."/>
            <person name="Gomes A.C."/>
            <person name="Makela M.R."/>
            <person name="Stajich J."/>
            <person name="Grigoriev I.V."/>
            <person name="Mortensen U.H."/>
            <person name="De Vries R.P."/>
            <person name="Baker S.E."/>
            <person name="Andersen M.R."/>
        </authorList>
    </citation>
    <scope>NUCLEOTIDE SEQUENCE [LARGE SCALE GENOMIC DNA]</scope>
    <source>
        <strain evidence="3 4">CBS 209.92</strain>
    </source>
</reference>
<feature type="region of interest" description="Disordered" evidence="1">
    <location>
        <begin position="221"/>
        <end position="245"/>
    </location>
</feature>
<name>A0ABR4GGD0_9EURO</name>
<evidence type="ECO:0000256" key="1">
    <source>
        <dbReference type="SAM" id="MobiDB-lite"/>
    </source>
</evidence>
<feature type="compositionally biased region" description="Polar residues" evidence="1">
    <location>
        <begin position="230"/>
        <end position="245"/>
    </location>
</feature>
<feature type="compositionally biased region" description="Low complexity" evidence="1">
    <location>
        <begin position="7"/>
        <end position="30"/>
    </location>
</feature>